<accession>A0A2J6TV24</accession>
<evidence type="ECO:0000313" key="2">
    <source>
        <dbReference type="Proteomes" id="UP000235371"/>
    </source>
</evidence>
<evidence type="ECO:0000313" key="1">
    <source>
        <dbReference type="EMBL" id="PMD66855.1"/>
    </source>
</evidence>
<sequence>MGFIIWVSIQMNPESWVGRTSAIELWVAESWYRGFFETEREANVDAVRDLETVIYGEDAVTLQNSPADPHNPLGHLYVHQILDAMQTKNMLFLSEQAGYGDLDARAELVRFLMVTIDTLTETLSGIELLLRKFMRRNMTGRWRTLSLYMREDASNSDKDSSWERSKR</sequence>
<organism evidence="1 2">
    <name type="scientific">Hyaloscypha bicolor E</name>
    <dbReference type="NCBI Taxonomy" id="1095630"/>
    <lineage>
        <taxon>Eukaryota</taxon>
        <taxon>Fungi</taxon>
        <taxon>Dikarya</taxon>
        <taxon>Ascomycota</taxon>
        <taxon>Pezizomycotina</taxon>
        <taxon>Leotiomycetes</taxon>
        <taxon>Helotiales</taxon>
        <taxon>Hyaloscyphaceae</taxon>
        <taxon>Hyaloscypha</taxon>
        <taxon>Hyaloscypha bicolor</taxon>
    </lineage>
</organism>
<proteinExistence type="predicted"/>
<dbReference type="AlphaFoldDB" id="A0A2J6TV24"/>
<gene>
    <name evidence="1" type="ORF">K444DRAFT_689084</name>
</gene>
<protein>
    <submittedName>
        <fullName evidence="1">Uncharacterized protein</fullName>
    </submittedName>
</protein>
<dbReference type="RefSeq" id="XP_024743759.1">
    <property type="nucleotide sequence ID" value="XM_024887727.1"/>
</dbReference>
<reference evidence="1 2" key="1">
    <citation type="submission" date="2016-04" db="EMBL/GenBank/DDBJ databases">
        <title>A degradative enzymes factory behind the ericoid mycorrhizal symbiosis.</title>
        <authorList>
            <consortium name="DOE Joint Genome Institute"/>
            <person name="Martino E."/>
            <person name="Morin E."/>
            <person name="Grelet G."/>
            <person name="Kuo A."/>
            <person name="Kohler A."/>
            <person name="Daghino S."/>
            <person name="Barry K."/>
            <person name="Choi C."/>
            <person name="Cichocki N."/>
            <person name="Clum A."/>
            <person name="Copeland A."/>
            <person name="Hainaut M."/>
            <person name="Haridas S."/>
            <person name="Labutti K."/>
            <person name="Lindquist E."/>
            <person name="Lipzen A."/>
            <person name="Khouja H.-R."/>
            <person name="Murat C."/>
            <person name="Ohm R."/>
            <person name="Olson A."/>
            <person name="Spatafora J."/>
            <person name="Veneault-Fourrey C."/>
            <person name="Henrissat B."/>
            <person name="Grigoriev I."/>
            <person name="Martin F."/>
            <person name="Perotto S."/>
        </authorList>
    </citation>
    <scope>NUCLEOTIDE SEQUENCE [LARGE SCALE GENOMIC DNA]</scope>
    <source>
        <strain evidence="1 2">E</strain>
    </source>
</reference>
<name>A0A2J6TV24_9HELO</name>
<keyword evidence="2" id="KW-1185">Reference proteome</keyword>
<dbReference type="EMBL" id="KZ613740">
    <property type="protein sequence ID" value="PMD66855.1"/>
    <property type="molecule type" value="Genomic_DNA"/>
</dbReference>
<dbReference type="GeneID" id="36595803"/>
<dbReference type="Proteomes" id="UP000235371">
    <property type="component" value="Unassembled WGS sequence"/>
</dbReference>
<dbReference type="InParanoid" id="A0A2J6TV24"/>